<evidence type="ECO:0000313" key="2">
    <source>
        <dbReference type="Proteomes" id="UP000299084"/>
    </source>
</evidence>
<proteinExistence type="predicted"/>
<reference evidence="1 2" key="1">
    <citation type="journal article" date="2019" name="Mol. Ecol. Resour.">
        <title>Improving Illumina assemblies with Hi-C and long reads: an example with the North African dromedary.</title>
        <authorList>
            <person name="Elbers J.P."/>
            <person name="Rogers M.F."/>
            <person name="Perelman P.L."/>
            <person name="Proskuryakova A.A."/>
            <person name="Serdyukova N.A."/>
            <person name="Johnson W.E."/>
            <person name="Horin P."/>
            <person name="Corander J."/>
            <person name="Murphy D."/>
            <person name="Burger P.A."/>
        </authorList>
    </citation>
    <scope>NUCLEOTIDE SEQUENCE [LARGE SCALE GENOMIC DNA]</scope>
    <source>
        <strain evidence="1">Drom800</strain>
        <tissue evidence="1">Blood</tissue>
    </source>
</reference>
<protein>
    <submittedName>
        <fullName evidence="1">Uncharacterized protein</fullName>
    </submittedName>
</protein>
<dbReference type="Proteomes" id="UP000299084">
    <property type="component" value="Unassembled WGS sequence"/>
</dbReference>
<sequence>MFHTAPRACGLALSTSTSLQFLRTQIPGPAEEDFLPSKRLNNIIGKRRGGHV</sequence>
<accession>A0A5N4BZN6</accession>
<comment type="caution">
    <text evidence="1">The sequence shown here is derived from an EMBL/GenBank/DDBJ whole genome shotgun (WGS) entry which is preliminary data.</text>
</comment>
<dbReference type="EMBL" id="JWIN03000060">
    <property type="protein sequence ID" value="KAB1252093.1"/>
    <property type="molecule type" value="Genomic_DNA"/>
</dbReference>
<evidence type="ECO:0000313" key="1">
    <source>
        <dbReference type="EMBL" id="KAB1252093.1"/>
    </source>
</evidence>
<gene>
    <name evidence="1" type="ORF">Cadr_000030950</name>
</gene>
<keyword evidence="2" id="KW-1185">Reference proteome</keyword>
<dbReference type="AlphaFoldDB" id="A0A5N4BZN6"/>
<organism evidence="1 2">
    <name type="scientific">Camelus dromedarius</name>
    <name type="common">Dromedary</name>
    <name type="synonym">Arabian camel</name>
    <dbReference type="NCBI Taxonomy" id="9838"/>
    <lineage>
        <taxon>Eukaryota</taxon>
        <taxon>Metazoa</taxon>
        <taxon>Chordata</taxon>
        <taxon>Craniata</taxon>
        <taxon>Vertebrata</taxon>
        <taxon>Euteleostomi</taxon>
        <taxon>Mammalia</taxon>
        <taxon>Eutheria</taxon>
        <taxon>Laurasiatheria</taxon>
        <taxon>Artiodactyla</taxon>
        <taxon>Tylopoda</taxon>
        <taxon>Camelidae</taxon>
        <taxon>Camelus</taxon>
    </lineage>
</organism>
<name>A0A5N4BZN6_CAMDR</name>